<dbReference type="InterPro" id="IPR015915">
    <property type="entry name" value="Kelch-typ_b-propeller"/>
</dbReference>
<dbReference type="PANTHER" id="PTHR24412:SF172">
    <property type="entry name" value="KELCH-LIKE PROTEIN 10"/>
    <property type="match status" value="1"/>
</dbReference>
<feature type="compositionally biased region" description="Polar residues" evidence="4">
    <location>
        <begin position="858"/>
        <end position="868"/>
    </location>
</feature>
<dbReference type="SUPFAM" id="SSF117281">
    <property type="entry name" value="Kelch motif"/>
    <property type="match status" value="1"/>
</dbReference>
<dbReference type="SMART" id="SM00225">
    <property type="entry name" value="BTB"/>
    <property type="match status" value="1"/>
</dbReference>
<dbReference type="Gene3D" id="3.30.710.10">
    <property type="entry name" value="Potassium Channel Kv1.1, Chain A"/>
    <property type="match status" value="1"/>
</dbReference>
<feature type="region of interest" description="Disordered" evidence="4">
    <location>
        <begin position="137"/>
        <end position="168"/>
    </location>
</feature>
<dbReference type="GO" id="GO:0003779">
    <property type="term" value="F:actin binding"/>
    <property type="evidence" value="ECO:0007669"/>
    <property type="project" value="UniProtKB-KW"/>
</dbReference>
<evidence type="ECO:0000256" key="1">
    <source>
        <dbReference type="ARBA" id="ARBA00022441"/>
    </source>
</evidence>
<dbReference type="SMART" id="SM00612">
    <property type="entry name" value="Kelch"/>
    <property type="match status" value="6"/>
</dbReference>
<dbReference type="InterPro" id="IPR011705">
    <property type="entry name" value="BACK"/>
</dbReference>
<feature type="domain" description="BTB" evidence="5">
    <location>
        <begin position="299"/>
        <end position="369"/>
    </location>
</feature>
<dbReference type="Pfam" id="PF00651">
    <property type="entry name" value="BTB"/>
    <property type="match status" value="1"/>
</dbReference>
<proteinExistence type="predicted"/>
<dbReference type="Gene3D" id="1.25.40.420">
    <property type="match status" value="1"/>
</dbReference>
<sequence length="981" mass="110689">MLTTLMSTSSSQNRSFMIPALLTTISMWPNVANVNDFRRVEHEMLSAPKRMISQAAFRSFQKLSFRMDVRWIFERQIGITKSGNSQIARSLHPTTISYATSLVQGCVQGVNRAFGESHVADSPLHIDYIHRNTMKNRAIFQRDTPTKETRGESRERGRESRGGRADLDQLNGEVGVPLSWPRLSGLPGLASLTITNTERWTKKKRKVSRYAVVRSGHMVASDAGIAWLVREAMDGRGRIKLKKLSRSLMSRAAVSATKLRHCVRKQPAKIRKCMCLPSNYALVEFPVVWSELRANQQLCDGAIRCATGQVFPVHRAILSAVSPYFKALFTNSLKVGKTEITEVAIESVPGRIFSLILDYAYTGTCNVNADNVEQLLPLADQFEVLGVVQLCCQFLLQELRPENCLGIFNFARHYFCRDLEEKGRKYICHHFKRILQESPEFEELTSKELKAILCDDELNVKNEEIVFEAIKTWLEHNVEEKRPYLPGLLKCVRYGLMNYNFFTNNVLTWKIVEEDESCQQVLAPANQYLKEQEAKLPGSGEIDLNNPLAKPRIPYEILFAIGGWSAGSPTNFVETYDTRVDRWFLSVSTDATPRSYHGLCTLNNLIYMIGGFDGNQHFSTVRCFDPVTREWRERACMHHARCYVSVCTHGGKIYALGGYNGRTRMSSGERYEPQKNQWEMIPPMHQQRSDASAAALHDKIYIVGGFSGREVLNSAEVFDVESNQWTYIHPMINPRSGVSLVAFRDSLYALGGFNGIIRLNSGERYNPNSEDWHAVPEMFSPRSNFATVILDDMIFVVGGFNGSTTIAYAECYDADSNEWYDASPMNLNRSALSACVIAGLANAREYSYHGKARDLGQGQASSESQQKTIRGGEGAVETNADISTEEEETVNFDEHVQRDVSPMNEMAEKSLLDNVSLFELIIDYPITHDATNASRHVRIFQTSKIKCNEEIGHGSGETFFSLPVHSIVRLDRENSNRALRA</sequence>
<dbReference type="InterPro" id="IPR011333">
    <property type="entry name" value="SKP1/BTB/POZ_sf"/>
</dbReference>
<evidence type="ECO:0000259" key="5">
    <source>
        <dbReference type="PROSITE" id="PS50097"/>
    </source>
</evidence>
<dbReference type="SUPFAM" id="SSF54695">
    <property type="entry name" value="POZ domain"/>
    <property type="match status" value="1"/>
</dbReference>
<dbReference type="Proteomes" id="UP000655588">
    <property type="component" value="Unassembled WGS sequence"/>
</dbReference>
<dbReference type="PANTHER" id="PTHR24412">
    <property type="entry name" value="KELCH PROTEIN"/>
    <property type="match status" value="1"/>
</dbReference>
<dbReference type="Gene3D" id="2.120.10.80">
    <property type="entry name" value="Kelch-type beta propeller"/>
    <property type="match status" value="2"/>
</dbReference>
<protein>
    <recommendedName>
        <fullName evidence="5">BTB domain-containing protein</fullName>
    </recommendedName>
</protein>
<keyword evidence="3" id="KW-0009">Actin-binding</keyword>
<keyword evidence="7" id="KW-1185">Reference proteome</keyword>
<dbReference type="Pfam" id="PF01344">
    <property type="entry name" value="Kelch_1"/>
    <property type="match status" value="1"/>
</dbReference>
<dbReference type="Pfam" id="PF24681">
    <property type="entry name" value="Kelch_KLHDC2_KLHL20_DRC7"/>
    <property type="match status" value="1"/>
</dbReference>
<evidence type="ECO:0000256" key="3">
    <source>
        <dbReference type="ARBA" id="ARBA00023203"/>
    </source>
</evidence>
<dbReference type="Pfam" id="PF07707">
    <property type="entry name" value="BACK"/>
    <property type="match status" value="1"/>
</dbReference>
<keyword evidence="2" id="KW-0677">Repeat</keyword>
<gene>
    <name evidence="6" type="ORF">E2986_13496</name>
</gene>
<accession>A0A833W2X9</accession>
<reference evidence="6" key="1">
    <citation type="submission" date="2019-11" db="EMBL/GenBank/DDBJ databases">
        <title>The nuclear and mitochondrial genomes of Frieseomelitta varia - a highly eusocial stingless bee (Meliponini) with a permanently sterile worker caste.</title>
        <authorList>
            <person name="Freitas F.C.P."/>
            <person name="Lourenco A.P."/>
            <person name="Nunes F.M.F."/>
            <person name="Paschoal A.R."/>
            <person name="Abreu F.C.P."/>
            <person name="Barbin F.O."/>
            <person name="Bataglia L."/>
            <person name="Cardoso-Junior C.A.M."/>
            <person name="Cervoni M.S."/>
            <person name="Silva S.R."/>
            <person name="Dalarmi F."/>
            <person name="Del Lama M.A."/>
            <person name="Depintor T.S."/>
            <person name="Ferreira K.M."/>
            <person name="Goria P.S."/>
            <person name="Jaskot M.C."/>
            <person name="Lago D.C."/>
            <person name="Luna-Lucena D."/>
            <person name="Moda L.M."/>
            <person name="Nascimento L."/>
            <person name="Pedrino M."/>
            <person name="Rabico F.O."/>
            <person name="Sanches F.C."/>
            <person name="Santos D.E."/>
            <person name="Santos C.G."/>
            <person name="Vieira J."/>
            <person name="Lopes T.F."/>
            <person name="Barchuk A.R."/>
            <person name="Hartfelder K."/>
            <person name="Simoes Z.L.P."/>
            <person name="Bitondi M.M.G."/>
            <person name="Pinheiro D.G."/>
        </authorList>
    </citation>
    <scope>NUCLEOTIDE SEQUENCE</scope>
    <source>
        <strain evidence="6">USP_RPSP 00005682</strain>
        <tissue evidence="6">Whole individual</tissue>
    </source>
</reference>
<dbReference type="PROSITE" id="PS50097">
    <property type="entry name" value="BTB"/>
    <property type="match status" value="1"/>
</dbReference>
<organism evidence="6 7">
    <name type="scientific">Frieseomelitta varia</name>
    <dbReference type="NCBI Taxonomy" id="561572"/>
    <lineage>
        <taxon>Eukaryota</taxon>
        <taxon>Metazoa</taxon>
        <taxon>Ecdysozoa</taxon>
        <taxon>Arthropoda</taxon>
        <taxon>Hexapoda</taxon>
        <taxon>Insecta</taxon>
        <taxon>Pterygota</taxon>
        <taxon>Neoptera</taxon>
        <taxon>Endopterygota</taxon>
        <taxon>Hymenoptera</taxon>
        <taxon>Apocrita</taxon>
        <taxon>Aculeata</taxon>
        <taxon>Apoidea</taxon>
        <taxon>Anthophila</taxon>
        <taxon>Apidae</taxon>
        <taxon>Frieseomelitta</taxon>
    </lineage>
</organism>
<evidence type="ECO:0000313" key="7">
    <source>
        <dbReference type="Proteomes" id="UP000655588"/>
    </source>
</evidence>
<feature type="region of interest" description="Disordered" evidence="4">
    <location>
        <begin position="854"/>
        <end position="875"/>
    </location>
</feature>
<feature type="compositionally biased region" description="Basic and acidic residues" evidence="4">
    <location>
        <begin position="144"/>
        <end position="167"/>
    </location>
</feature>
<dbReference type="InterPro" id="IPR000210">
    <property type="entry name" value="BTB/POZ_dom"/>
</dbReference>
<dbReference type="AlphaFoldDB" id="A0A833W2X9"/>
<keyword evidence="1" id="KW-0880">Kelch repeat</keyword>
<dbReference type="FunFam" id="1.25.40.420:FF:000001">
    <property type="entry name" value="Kelch-like family member 12"/>
    <property type="match status" value="1"/>
</dbReference>
<name>A0A833W2X9_9HYME</name>
<dbReference type="SMART" id="SM00875">
    <property type="entry name" value="BACK"/>
    <property type="match status" value="1"/>
</dbReference>
<evidence type="ECO:0000313" key="6">
    <source>
        <dbReference type="EMBL" id="KAF3422202.1"/>
    </source>
</evidence>
<dbReference type="CDD" id="cd18450">
    <property type="entry name" value="BACK_KLHL10"/>
    <property type="match status" value="1"/>
</dbReference>
<dbReference type="PRINTS" id="PR00501">
    <property type="entry name" value="KELCHREPEAT"/>
</dbReference>
<dbReference type="EMBL" id="WNWW01000755">
    <property type="protein sequence ID" value="KAF3422202.1"/>
    <property type="molecule type" value="Genomic_DNA"/>
</dbReference>
<evidence type="ECO:0000256" key="4">
    <source>
        <dbReference type="SAM" id="MobiDB-lite"/>
    </source>
</evidence>
<comment type="caution">
    <text evidence="6">The sequence shown here is derived from an EMBL/GenBank/DDBJ whole genome shotgun (WGS) entry which is preliminary data.</text>
</comment>
<evidence type="ECO:0000256" key="2">
    <source>
        <dbReference type="ARBA" id="ARBA00022737"/>
    </source>
</evidence>
<dbReference type="InterPro" id="IPR006652">
    <property type="entry name" value="Kelch_1"/>
</dbReference>